<accession>A0A6C6YZU9</accession>
<dbReference type="Proteomes" id="UP000008556">
    <property type="component" value="Chromosome"/>
</dbReference>
<dbReference type="AlphaFoldDB" id="A0A6C6YZU9"/>
<proteinExistence type="predicted"/>
<reference evidence="1 2" key="1">
    <citation type="submission" date="2007-11" db="EMBL/GenBank/DDBJ databases">
        <authorList>
            <consortium name="The Salmonella enterica serovar Paratyphi B Genome Sequencing Project"/>
            <person name="McClelland M."/>
            <person name="Sanderson E.K."/>
            <person name="Porwollik S."/>
            <person name="Spieth J."/>
            <person name="Clifton W.S."/>
            <person name="Fulton R."/>
            <person name="Cordes M."/>
            <person name="Wollam A."/>
            <person name="Shah N."/>
            <person name="Pepin K."/>
            <person name="Bhonagiri V."/>
            <person name="Nash W."/>
            <person name="Johnson M."/>
            <person name="Thiruvilangam P."/>
            <person name="Wilson R."/>
        </authorList>
    </citation>
    <scope>NUCLEOTIDE SEQUENCE [LARGE SCALE GENOMIC DNA]</scope>
    <source>
        <strain evidence="2">ATCC BAA-1250 / SPB7</strain>
    </source>
</reference>
<evidence type="ECO:0000313" key="1">
    <source>
        <dbReference type="EMBL" id="ABX66793.1"/>
    </source>
</evidence>
<gene>
    <name evidence="1" type="ordered locus">SPAB_01385</name>
</gene>
<organism evidence="1 2">
    <name type="scientific">Salmonella paratyphi B (strain ATCC BAA-1250 / SPB7)</name>
    <dbReference type="NCBI Taxonomy" id="1016998"/>
    <lineage>
        <taxon>Bacteria</taxon>
        <taxon>Pseudomonadati</taxon>
        <taxon>Pseudomonadota</taxon>
        <taxon>Gammaproteobacteria</taxon>
        <taxon>Enterobacterales</taxon>
        <taxon>Enterobacteriaceae</taxon>
        <taxon>Salmonella</taxon>
    </lineage>
</organism>
<name>A0A6C6YZU9_SALPB</name>
<sequence>MQRDVTGIFYTSKFLIIENKITDLHHTKYFFRYLK</sequence>
<dbReference type="EMBL" id="CP000886">
    <property type="protein sequence ID" value="ABX66793.1"/>
    <property type="molecule type" value="Genomic_DNA"/>
</dbReference>
<dbReference type="KEGG" id="spq:SPAB_01385"/>
<protein>
    <submittedName>
        <fullName evidence="1">Uncharacterized protein</fullName>
    </submittedName>
</protein>
<evidence type="ECO:0000313" key="2">
    <source>
        <dbReference type="Proteomes" id="UP000008556"/>
    </source>
</evidence>